<keyword evidence="5" id="KW-1185">Reference proteome</keyword>
<evidence type="ECO:0000256" key="1">
    <source>
        <dbReference type="ARBA" id="ARBA00022460"/>
    </source>
</evidence>
<dbReference type="InterPro" id="IPR000618">
    <property type="entry name" value="Insect_cuticle"/>
</dbReference>
<keyword evidence="3" id="KW-0732">Signal</keyword>
<dbReference type="InterPro" id="IPR051217">
    <property type="entry name" value="Insect_Cuticle_Struc_Prot"/>
</dbReference>
<dbReference type="GO" id="GO:0042302">
    <property type="term" value="F:structural constituent of cuticle"/>
    <property type="evidence" value="ECO:0007669"/>
    <property type="project" value="UniProtKB-UniRule"/>
</dbReference>
<gene>
    <name evidence="4" type="ORF">MEUPH1_LOCUS1161</name>
</gene>
<dbReference type="PANTHER" id="PTHR12236">
    <property type="entry name" value="STRUCTURAL CONTITUENT OF CUTICLE"/>
    <property type="match status" value="1"/>
</dbReference>
<dbReference type="PANTHER" id="PTHR12236:SF86">
    <property type="entry name" value="CCP84AC-RELATED"/>
    <property type="match status" value="1"/>
</dbReference>
<dbReference type="PRINTS" id="PR00947">
    <property type="entry name" value="CUTICLE"/>
</dbReference>
<evidence type="ECO:0000256" key="2">
    <source>
        <dbReference type="PROSITE-ProRule" id="PRU00497"/>
    </source>
</evidence>
<dbReference type="PROSITE" id="PS51155">
    <property type="entry name" value="CHIT_BIND_RR_2"/>
    <property type="match status" value="1"/>
</dbReference>
<dbReference type="InterPro" id="IPR031311">
    <property type="entry name" value="CHIT_BIND_RR_consensus"/>
</dbReference>
<reference evidence="4 5" key="1">
    <citation type="submission" date="2023-01" db="EMBL/GenBank/DDBJ databases">
        <authorList>
            <person name="Whitehead M."/>
        </authorList>
    </citation>
    <scope>NUCLEOTIDE SEQUENCE [LARGE SCALE GENOMIC DNA]</scope>
</reference>
<sequence>MAFIKSSLVLAVVAAVGRCEVRLLPGAAPSPYAYPGLLPYSAAPAAYPYSAAPAAYPYAAYPFRAPLLPAASRAVASPLQAFPAPAARFAAAPFPAAAAVAPFPAGAPLVRAAAPLPVAAAAPLPVAAAPAVAKLDFTDAYPQYQFAYTVRDSLTGDAKDQEEVRDGDVVKGRYSLIEPDGSRRTVNYYADDVNGFNAVVQKDVPVVAPAVAPAVVV</sequence>
<feature type="signal peptide" evidence="3">
    <location>
        <begin position="1"/>
        <end position="19"/>
    </location>
</feature>
<dbReference type="Pfam" id="PF00379">
    <property type="entry name" value="Chitin_bind_4"/>
    <property type="match status" value="1"/>
</dbReference>
<dbReference type="EMBL" id="CARXXK010000001">
    <property type="protein sequence ID" value="CAI6343969.1"/>
    <property type="molecule type" value="Genomic_DNA"/>
</dbReference>
<evidence type="ECO:0000313" key="4">
    <source>
        <dbReference type="EMBL" id="CAI6343969.1"/>
    </source>
</evidence>
<evidence type="ECO:0000256" key="3">
    <source>
        <dbReference type="SAM" id="SignalP"/>
    </source>
</evidence>
<dbReference type="GO" id="GO:0005615">
    <property type="term" value="C:extracellular space"/>
    <property type="evidence" value="ECO:0007669"/>
    <property type="project" value="TreeGrafter"/>
</dbReference>
<dbReference type="PROSITE" id="PS00233">
    <property type="entry name" value="CHIT_BIND_RR_1"/>
    <property type="match status" value="1"/>
</dbReference>
<dbReference type="AlphaFoldDB" id="A0AAV0VJW7"/>
<proteinExistence type="predicted"/>
<accession>A0AAV0VJW7</accession>
<dbReference type="Proteomes" id="UP001160148">
    <property type="component" value="Unassembled WGS sequence"/>
</dbReference>
<feature type="chain" id="PRO_5043404368" evidence="3">
    <location>
        <begin position="20"/>
        <end position="217"/>
    </location>
</feature>
<protein>
    <submittedName>
        <fullName evidence="4">Uncharacterized protein</fullName>
    </submittedName>
</protein>
<dbReference type="GO" id="GO:0031012">
    <property type="term" value="C:extracellular matrix"/>
    <property type="evidence" value="ECO:0007669"/>
    <property type="project" value="TreeGrafter"/>
</dbReference>
<comment type="caution">
    <text evidence="4">The sequence shown here is derived from an EMBL/GenBank/DDBJ whole genome shotgun (WGS) entry which is preliminary data.</text>
</comment>
<evidence type="ECO:0000313" key="5">
    <source>
        <dbReference type="Proteomes" id="UP001160148"/>
    </source>
</evidence>
<name>A0AAV0VJW7_9HEMI</name>
<organism evidence="4 5">
    <name type="scientific">Macrosiphum euphorbiae</name>
    <name type="common">potato aphid</name>
    <dbReference type="NCBI Taxonomy" id="13131"/>
    <lineage>
        <taxon>Eukaryota</taxon>
        <taxon>Metazoa</taxon>
        <taxon>Ecdysozoa</taxon>
        <taxon>Arthropoda</taxon>
        <taxon>Hexapoda</taxon>
        <taxon>Insecta</taxon>
        <taxon>Pterygota</taxon>
        <taxon>Neoptera</taxon>
        <taxon>Paraneoptera</taxon>
        <taxon>Hemiptera</taxon>
        <taxon>Sternorrhyncha</taxon>
        <taxon>Aphidomorpha</taxon>
        <taxon>Aphidoidea</taxon>
        <taxon>Aphididae</taxon>
        <taxon>Macrosiphini</taxon>
        <taxon>Macrosiphum</taxon>
    </lineage>
</organism>
<keyword evidence="1 2" id="KW-0193">Cuticle</keyword>